<evidence type="ECO:0000256" key="3">
    <source>
        <dbReference type="ARBA" id="ARBA00022448"/>
    </source>
</evidence>
<name>A0A0B1Q1R2_9HYPH</name>
<gene>
    <name evidence="7" type="ORF">LA66_08920</name>
</gene>
<feature type="signal peptide" evidence="5">
    <location>
        <begin position="1"/>
        <end position="23"/>
    </location>
</feature>
<dbReference type="InterPro" id="IPR039424">
    <property type="entry name" value="SBP_5"/>
</dbReference>
<dbReference type="PIRSF" id="PIRSF002741">
    <property type="entry name" value="MppA"/>
    <property type="match status" value="1"/>
</dbReference>
<dbReference type="InterPro" id="IPR030678">
    <property type="entry name" value="Peptide/Ni-bd"/>
</dbReference>
<keyword evidence="3" id="KW-0813">Transport</keyword>
<dbReference type="AlphaFoldDB" id="A0A0B1Q1R2"/>
<accession>A0A0B1Q1R2</accession>
<evidence type="ECO:0000256" key="2">
    <source>
        <dbReference type="ARBA" id="ARBA00005695"/>
    </source>
</evidence>
<dbReference type="GO" id="GO:0043190">
    <property type="term" value="C:ATP-binding cassette (ABC) transporter complex"/>
    <property type="evidence" value="ECO:0007669"/>
    <property type="project" value="InterPro"/>
</dbReference>
<evidence type="ECO:0000256" key="1">
    <source>
        <dbReference type="ARBA" id="ARBA00004418"/>
    </source>
</evidence>
<dbReference type="Gene3D" id="3.10.105.10">
    <property type="entry name" value="Dipeptide-binding Protein, Domain 3"/>
    <property type="match status" value="1"/>
</dbReference>
<dbReference type="PANTHER" id="PTHR30290">
    <property type="entry name" value="PERIPLASMIC BINDING COMPONENT OF ABC TRANSPORTER"/>
    <property type="match status" value="1"/>
</dbReference>
<keyword evidence="4 5" id="KW-0732">Signal</keyword>
<dbReference type="STRING" id="370622.LA66_08920"/>
<evidence type="ECO:0000313" key="7">
    <source>
        <dbReference type="EMBL" id="KHJ54698.1"/>
    </source>
</evidence>
<comment type="subcellular location">
    <subcellularLocation>
        <location evidence="1">Periplasm</location>
    </subcellularLocation>
</comment>
<evidence type="ECO:0000256" key="4">
    <source>
        <dbReference type="ARBA" id="ARBA00022729"/>
    </source>
</evidence>
<feature type="chain" id="PRO_5002062923" evidence="5">
    <location>
        <begin position="24"/>
        <end position="522"/>
    </location>
</feature>
<dbReference type="Pfam" id="PF00496">
    <property type="entry name" value="SBP_bac_5"/>
    <property type="match status" value="1"/>
</dbReference>
<dbReference type="SUPFAM" id="SSF53850">
    <property type="entry name" value="Periplasmic binding protein-like II"/>
    <property type="match status" value="1"/>
</dbReference>
<reference evidence="7 8" key="1">
    <citation type="submission" date="2014-09" db="EMBL/GenBank/DDBJ databases">
        <title>Isolation and characterization of Aurantimonas altamirensis ON-56566 from clinical sample following a dog bite.</title>
        <authorList>
            <person name="Eshaghi A."/>
            <person name="Li A."/>
            <person name="Shahinas D."/>
            <person name="Bahn P."/>
            <person name="Kus J.V."/>
            <person name="Patel S.N."/>
        </authorList>
    </citation>
    <scope>NUCLEOTIDE SEQUENCE [LARGE SCALE GENOMIC DNA]</scope>
    <source>
        <strain evidence="7 8">ON-56566</strain>
    </source>
</reference>
<dbReference type="InterPro" id="IPR000914">
    <property type="entry name" value="SBP_5_dom"/>
</dbReference>
<dbReference type="GO" id="GO:0015833">
    <property type="term" value="P:peptide transport"/>
    <property type="evidence" value="ECO:0007669"/>
    <property type="project" value="TreeGrafter"/>
</dbReference>
<evidence type="ECO:0000256" key="5">
    <source>
        <dbReference type="SAM" id="SignalP"/>
    </source>
</evidence>
<dbReference type="GO" id="GO:0030288">
    <property type="term" value="C:outer membrane-bounded periplasmic space"/>
    <property type="evidence" value="ECO:0007669"/>
    <property type="project" value="UniProtKB-ARBA"/>
</dbReference>
<dbReference type="CDD" id="cd08518">
    <property type="entry name" value="PBP2_NikA_DppA_OppA_like_19"/>
    <property type="match status" value="1"/>
</dbReference>
<proteinExistence type="inferred from homology"/>
<dbReference type="GO" id="GO:1904680">
    <property type="term" value="F:peptide transmembrane transporter activity"/>
    <property type="evidence" value="ECO:0007669"/>
    <property type="project" value="TreeGrafter"/>
</dbReference>
<dbReference type="Proteomes" id="UP000030826">
    <property type="component" value="Unassembled WGS sequence"/>
</dbReference>
<evidence type="ECO:0000313" key="8">
    <source>
        <dbReference type="Proteomes" id="UP000030826"/>
    </source>
</evidence>
<organism evidence="7 8">
    <name type="scientific">Aureimonas altamirensis</name>
    <dbReference type="NCBI Taxonomy" id="370622"/>
    <lineage>
        <taxon>Bacteria</taxon>
        <taxon>Pseudomonadati</taxon>
        <taxon>Pseudomonadota</taxon>
        <taxon>Alphaproteobacteria</taxon>
        <taxon>Hyphomicrobiales</taxon>
        <taxon>Aurantimonadaceae</taxon>
        <taxon>Aureimonas</taxon>
    </lineage>
</organism>
<dbReference type="OrthoDB" id="8144963at2"/>
<feature type="domain" description="Solute-binding protein family 5" evidence="6">
    <location>
        <begin position="69"/>
        <end position="394"/>
    </location>
</feature>
<evidence type="ECO:0000259" key="6">
    <source>
        <dbReference type="Pfam" id="PF00496"/>
    </source>
</evidence>
<comment type="caution">
    <text evidence="7">The sequence shown here is derived from an EMBL/GenBank/DDBJ whole genome shotgun (WGS) entry which is preliminary data.</text>
</comment>
<dbReference type="EMBL" id="JRFJ01000002">
    <property type="protein sequence ID" value="KHJ54698.1"/>
    <property type="molecule type" value="Genomic_DNA"/>
</dbReference>
<comment type="similarity">
    <text evidence="2">Belongs to the bacterial solute-binding protein 5 family.</text>
</comment>
<dbReference type="Gene3D" id="3.40.190.10">
    <property type="entry name" value="Periplasmic binding protein-like II"/>
    <property type="match status" value="1"/>
</dbReference>
<sequence length="522" mass="55563">MRFAAFVGLVAICCGFFAAPSGAAPREDLVLAIGGEPETGFDPVLGWGAYGHPLFQSTLLRRDAGLASQPDLATRWSLSEDRLTWTVTIRPDARFSDDTPLTAKDVAFTFNTARDAAGAIDLSMLEAATAVDAETVTFRLREPAISFTEFFHTLGIVPAASYGPGYARQPVGSGPYRLVSWSEGEQLIVERNPLYYGPAPAFRQLTFLFTGEDGALAAARAGAVDLASVPGMLAGVVPEGFRRQEVRSVDNRGISLPMQAPGRTTPDGLPIGNAVSADDAIRHAIDMGIDRQVLVEVALGGFGSPATGPADGLPWGNADETVAYDAQAAARLLDEAGWQAGTDGIRVKDGLRASIPLYYPAGDSTRQILSETVATLVRPLGIEMRPQGAPWSAIRRVMHSEPVMFGFGSHSPFEVYSLYHSSLAGRGYMNPTFYANATVDGHLDAAQAAPGMEASYPHWRAAAFDGDTGYGSRGDAAYAWLVNLTHVYLVGACLDIGEAQIEPHGHGWPITAGIAGWRWTCD</sequence>
<dbReference type="RefSeq" id="WP_039191549.1">
    <property type="nucleotide sequence ID" value="NZ_JRFJ01000002.1"/>
</dbReference>
<protein>
    <submittedName>
        <fullName evidence="7">Nickel ABC transporter substrate-binding protein</fullName>
    </submittedName>
</protein>
<dbReference type="PANTHER" id="PTHR30290:SF9">
    <property type="entry name" value="OLIGOPEPTIDE-BINDING PROTEIN APPA"/>
    <property type="match status" value="1"/>
</dbReference>